<keyword evidence="1" id="KW-1015">Disulfide bond</keyword>
<reference evidence="4" key="2">
    <citation type="submission" date="2025-09" db="UniProtKB">
        <authorList>
            <consortium name="Ensembl"/>
        </authorList>
    </citation>
    <scope>IDENTIFICATION</scope>
</reference>
<dbReference type="GO" id="GO:0030141">
    <property type="term" value="C:secretory granule"/>
    <property type="evidence" value="ECO:0007669"/>
    <property type="project" value="TreeGrafter"/>
</dbReference>
<evidence type="ECO:0000256" key="2">
    <source>
        <dbReference type="SAM" id="SignalP"/>
    </source>
</evidence>
<dbReference type="PRINTS" id="PR00722">
    <property type="entry name" value="CHYMOTRYPSIN"/>
</dbReference>
<dbReference type="CDD" id="cd00190">
    <property type="entry name" value="Tryp_SPc"/>
    <property type="match status" value="1"/>
</dbReference>
<keyword evidence="5" id="KW-1185">Reference proteome</keyword>
<dbReference type="InterPro" id="IPR018114">
    <property type="entry name" value="TRYPSIN_HIS"/>
</dbReference>
<organism evidence="4 5">
    <name type="scientific">Taeniopygia guttata</name>
    <name type="common">Zebra finch</name>
    <name type="synonym">Poephila guttata</name>
    <dbReference type="NCBI Taxonomy" id="59729"/>
    <lineage>
        <taxon>Eukaryota</taxon>
        <taxon>Metazoa</taxon>
        <taxon>Chordata</taxon>
        <taxon>Craniata</taxon>
        <taxon>Vertebrata</taxon>
        <taxon>Euteleostomi</taxon>
        <taxon>Archelosauria</taxon>
        <taxon>Archosauria</taxon>
        <taxon>Dinosauria</taxon>
        <taxon>Saurischia</taxon>
        <taxon>Theropoda</taxon>
        <taxon>Coelurosauria</taxon>
        <taxon>Aves</taxon>
        <taxon>Neognathae</taxon>
        <taxon>Neoaves</taxon>
        <taxon>Telluraves</taxon>
        <taxon>Australaves</taxon>
        <taxon>Passeriformes</taxon>
        <taxon>Passeroidea</taxon>
        <taxon>Estrildidae</taxon>
        <taxon>Estrildinae</taxon>
        <taxon>Taeniopygia</taxon>
    </lineage>
</organism>
<dbReference type="GO" id="GO:0006508">
    <property type="term" value="P:proteolysis"/>
    <property type="evidence" value="ECO:0007669"/>
    <property type="project" value="InterPro"/>
</dbReference>
<dbReference type="Gene3D" id="2.40.10.10">
    <property type="entry name" value="Trypsin-like serine proteases"/>
    <property type="match status" value="1"/>
</dbReference>
<dbReference type="PANTHER" id="PTHR24271:SF48">
    <property type="entry name" value="KALLIKREIN-14"/>
    <property type="match status" value="1"/>
</dbReference>
<keyword evidence="2" id="KW-0732">Signal</keyword>
<feature type="signal peptide" evidence="2">
    <location>
        <begin position="1"/>
        <end position="31"/>
    </location>
</feature>
<evidence type="ECO:0000313" key="4">
    <source>
        <dbReference type="Ensembl" id="ENSTGUP00000029816.1"/>
    </source>
</evidence>
<evidence type="ECO:0000313" key="5">
    <source>
        <dbReference type="Proteomes" id="UP000007754"/>
    </source>
</evidence>
<dbReference type="Ensembl" id="ENSTGUT00000022103.1">
    <property type="protein sequence ID" value="ENSTGUP00000029816.1"/>
    <property type="gene ID" value="ENSTGUG00000023280.1"/>
</dbReference>
<proteinExistence type="predicted"/>
<dbReference type="GeneTree" id="ENSGT01020000230389"/>
<dbReference type="InterPro" id="IPR043504">
    <property type="entry name" value="Peptidase_S1_PA_chymotrypsin"/>
</dbReference>
<dbReference type="AlphaFoldDB" id="A0A674H2Z6"/>
<accession>A0A674H2Z6</accession>
<dbReference type="GO" id="GO:0004252">
    <property type="term" value="F:serine-type endopeptidase activity"/>
    <property type="evidence" value="ECO:0007669"/>
    <property type="project" value="InterPro"/>
</dbReference>
<feature type="chain" id="PRO_5025591860" description="Peptidase S1 domain-containing protein" evidence="2">
    <location>
        <begin position="32"/>
        <end position="301"/>
    </location>
</feature>
<dbReference type="OMA" id="QCARAYG"/>
<dbReference type="InParanoid" id="A0A674H2Z6"/>
<dbReference type="InterPro" id="IPR009003">
    <property type="entry name" value="Peptidase_S1_PA"/>
</dbReference>
<dbReference type="PANTHER" id="PTHR24271">
    <property type="entry name" value="KALLIKREIN-RELATED"/>
    <property type="match status" value="1"/>
</dbReference>
<protein>
    <recommendedName>
        <fullName evidence="3">Peptidase S1 domain-containing protein</fullName>
    </recommendedName>
</protein>
<dbReference type="PROSITE" id="PS00134">
    <property type="entry name" value="TRYPSIN_HIS"/>
    <property type="match status" value="1"/>
</dbReference>
<evidence type="ECO:0000259" key="3">
    <source>
        <dbReference type="PROSITE" id="PS50240"/>
    </source>
</evidence>
<dbReference type="SMART" id="SM00020">
    <property type="entry name" value="Tryp_SPc"/>
    <property type="match status" value="1"/>
</dbReference>
<evidence type="ECO:0000256" key="1">
    <source>
        <dbReference type="ARBA" id="ARBA00023157"/>
    </source>
</evidence>
<sequence length="301" mass="31637">MALGALGRPRPRPLLMLLPLLVLGPAPRARAANGETALPEEDESRIIGGQPCSVAQRPFQVALTRRGQILCGGSLVGARWVLTAAHCRQPARDLQVLIGTTSLRAGTGQVRGVQGLQVHPRYDPRRNDNDFMLLHLDAPVQFGPRVKRIRLAARCPRAGQNCSVSGWGTTKSPGARLPRDLQCAQVQTFGPRQCARAYGNAVTPNMFCAGVPQGGVDSCQVSPGVPRCAQVCVRCVSGVCQVCPGVPRCVSGVPQVCPGVPQGGVDSCQVSPGVPQVCPGVPQVCVRCAQVCPRAASTPAR</sequence>
<dbReference type="InterPro" id="IPR001314">
    <property type="entry name" value="Peptidase_S1A"/>
</dbReference>
<dbReference type="PROSITE" id="PS50240">
    <property type="entry name" value="TRYPSIN_DOM"/>
    <property type="match status" value="1"/>
</dbReference>
<dbReference type="Proteomes" id="UP000007754">
    <property type="component" value="Unplaced"/>
</dbReference>
<dbReference type="Pfam" id="PF00089">
    <property type="entry name" value="Trypsin"/>
    <property type="match status" value="1"/>
</dbReference>
<dbReference type="SUPFAM" id="SSF50494">
    <property type="entry name" value="Trypsin-like serine proteases"/>
    <property type="match status" value="1"/>
</dbReference>
<feature type="domain" description="Peptidase S1" evidence="3">
    <location>
        <begin position="46"/>
        <end position="301"/>
    </location>
</feature>
<reference evidence="4" key="1">
    <citation type="submission" date="2025-08" db="UniProtKB">
        <authorList>
            <consortium name="Ensembl"/>
        </authorList>
    </citation>
    <scope>IDENTIFICATION</scope>
</reference>
<name>A0A674H2Z6_TAEGU</name>
<dbReference type="FunFam" id="2.40.10.10:FF:000166">
    <property type="entry name" value="Trypsin"/>
    <property type="match status" value="1"/>
</dbReference>
<dbReference type="InterPro" id="IPR001254">
    <property type="entry name" value="Trypsin_dom"/>
</dbReference>